<organism evidence="4 5">
    <name type="scientific">Chrysophaeum taylorii</name>
    <dbReference type="NCBI Taxonomy" id="2483200"/>
    <lineage>
        <taxon>Eukaryota</taxon>
        <taxon>Sar</taxon>
        <taxon>Stramenopiles</taxon>
        <taxon>Ochrophyta</taxon>
        <taxon>Pelagophyceae</taxon>
        <taxon>Pelagomonadales</taxon>
        <taxon>Pelagomonadaceae</taxon>
        <taxon>Chrysophaeum</taxon>
    </lineage>
</organism>
<name>A0AAD7XLQ5_9STRA</name>
<accession>A0AAD7XLQ5</accession>
<dbReference type="GO" id="GO:0005634">
    <property type="term" value="C:nucleus"/>
    <property type="evidence" value="ECO:0007669"/>
    <property type="project" value="TreeGrafter"/>
</dbReference>
<keyword evidence="1" id="KW-0343">GTPase activation</keyword>
<protein>
    <submittedName>
        <fullName evidence="4">Uncharacterized protein</fullName>
    </submittedName>
</protein>
<dbReference type="PANTHER" id="PTHR24113:SF12">
    <property type="entry name" value="RAN GTPASE-ACTIVATING PROTEIN 1"/>
    <property type="match status" value="1"/>
</dbReference>
<keyword evidence="2" id="KW-0433">Leucine-rich repeat</keyword>
<dbReference type="Proteomes" id="UP001230188">
    <property type="component" value="Unassembled WGS sequence"/>
</dbReference>
<dbReference type="GO" id="GO:0005829">
    <property type="term" value="C:cytosol"/>
    <property type="evidence" value="ECO:0007669"/>
    <property type="project" value="TreeGrafter"/>
</dbReference>
<keyword evidence="3" id="KW-0677">Repeat</keyword>
<dbReference type="GO" id="GO:0048471">
    <property type="term" value="C:perinuclear region of cytoplasm"/>
    <property type="evidence" value="ECO:0007669"/>
    <property type="project" value="TreeGrafter"/>
</dbReference>
<evidence type="ECO:0000256" key="1">
    <source>
        <dbReference type="ARBA" id="ARBA00022468"/>
    </source>
</evidence>
<dbReference type="InterPro" id="IPR001611">
    <property type="entry name" value="Leu-rich_rpt"/>
</dbReference>
<dbReference type="InterPro" id="IPR027038">
    <property type="entry name" value="RanGap"/>
</dbReference>
<keyword evidence="5" id="KW-1185">Reference proteome</keyword>
<evidence type="ECO:0000256" key="3">
    <source>
        <dbReference type="ARBA" id="ARBA00022737"/>
    </source>
</evidence>
<dbReference type="Pfam" id="PF13516">
    <property type="entry name" value="LRR_6"/>
    <property type="match status" value="2"/>
</dbReference>
<gene>
    <name evidence="4" type="ORF">CTAYLR_004566</name>
</gene>
<dbReference type="PANTHER" id="PTHR24113">
    <property type="entry name" value="RAN GTPASE-ACTIVATING PROTEIN 1"/>
    <property type="match status" value="1"/>
</dbReference>
<dbReference type="GO" id="GO:0005096">
    <property type="term" value="F:GTPase activator activity"/>
    <property type="evidence" value="ECO:0007669"/>
    <property type="project" value="UniProtKB-KW"/>
</dbReference>
<dbReference type="SUPFAM" id="SSF52047">
    <property type="entry name" value="RNI-like"/>
    <property type="match status" value="1"/>
</dbReference>
<evidence type="ECO:0000313" key="4">
    <source>
        <dbReference type="EMBL" id="KAJ8603121.1"/>
    </source>
</evidence>
<dbReference type="Gene3D" id="3.80.10.10">
    <property type="entry name" value="Ribonuclease Inhibitor"/>
    <property type="match status" value="2"/>
</dbReference>
<dbReference type="GO" id="GO:0031267">
    <property type="term" value="F:small GTPase binding"/>
    <property type="evidence" value="ECO:0007669"/>
    <property type="project" value="TreeGrafter"/>
</dbReference>
<dbReference type="SMART" id="SM00368">
    <property type="entry name" value="LRR_RI"/>
    <property type="match status" value="4"/>
</dbReference>
<dbReference type="InterPro" id="IPR032675">
    <property type="entry name" value="LRR_dom_sf"/>
</dbReference>
<proteinExistence type="predicted"/>
<evidence type="ECO:0000256" key="2">
    <source>
        <dbReference type="ARBA" id="ARBA00022614"/>
    </source>
</evidence>
<dbReference type="GO" id="GO:0006913">
    <property type="term" value="P:nucleocytoplasmic transport"/>
    <property type="evidence" value="ECO:0007669"/>
    <property type="project" value="TreeGrafter"/>
</dbReference>
<reference evidence="4" key="1">
    <citation type="submission" date="2023-01" db="EMBL/GenBank/DDBJ databases">
        <title>Metagenome sequencing of chrysophaentin producing Chrysophaeum taylorii.</title>
        <authorList>
            <person name="Davison J."/>
            <person name="Bewley C."/>
        </authorList>
    </citation>
    <scope>NUCLEOTIDE SEQUENCE</scope>
    <source>
        <strain evidence="4">NIES-1699</strain>
    </source>
</reference>
<dbReference type="EMBL" id="JAQMWT010000360">
    <property type="protein sequence ID" value="KAJ8603121.1"/>
    <property type="molecule type" value="Genomic_DNA"/>
</dbReference>
<sequence>MSAAPDRTKKIRFLHDVQSVRALVASLASPRRRGRLVATLPRDDDALFWKLPSHQKKKKIVPRRARSTILTAVEREALCASKAYDVELEAATDEIVPKKLELWGASEDALDLSGKALQRDDFGVLEFLLRFNYPFRHVSLAGCYVDDAAAITLIRALRYNVVLADLHLSRTKVSDASVLVAVDVLRDDNATLASLDLRGNDISEQAAEQLARLDLSRLDGLPVQSYSRAPPTRVDLARSSLRTPQAVILRQSLLNASLLEHLDLSQNAFDARAAEIIADVVRTHPRLRFLDLSGNNIGARGLDIIALDCVAKCPWLRSLKCGDNGDLGDADALRRVLRHNTTLTRLDVTGISDERKLQASVAANRAIHHTPEAFTAFLDRRFDDPPLHSRPRGGYVCTLDYDPAFIARERQQRPAPRIVEDDNVGDSYYYYVSS</sequence>
<comment type="caution">
    <text evidence="4">The sequence shown here is derived from an EMBL/GenBank/DDBJ whole genome shotgun (WGS) entry which is preliminary data.</text>
</comment>
<evidence type="ECO:0000313" key="5">
    <source>
        <dbReference type="Proteomes" id="UP001230188"/>
    </source>
</evidence>
<dbReference type="AlphaFoldDB" id="A0AAD7XLQ5"/>